<dbReference type="PANTHER" id="PTHR28647">
    <property type="entry name" value="UNIQUE CARTILAGE MATRIX-ASSOCIATED PROTEIN"/>
    <property type="match status" value="1"/>
</dbReference>
<accession>A0ABV0TNF1</accession>
<organism evidence="11 12">
    <name type="scientific">Ilyodon furcidens</name>
    <name type="common">goldbreast splitfin</name>
    <dbReference type="NCBI Taxonomy" id="33524"/>
    <lineage>
        <taxon>Eukaryota</taxon>
        <taxon>Metazoa</taxon>
        <taxon>Chordata</taxon>
        <taxon>Craniata</taxon>
        <taxon>Vertebrata</taxon>
        <taxon>Euteleostomi</taxon>
        <taxon>Actinopterygii</taxon>
        <taxon>Neopterygii</taxon>
        <taxon>Teleostei</taxon>
        <taxon>Neoteleostei</taxon>
        <taxon>Acanthomorphata</taxon>
        <taxon>Ovalentaria</taxon>
        <taxon>Atherinomorphae</taxon>
        <taxon>Cyprinodontiformes</taxon>
        <taxon>Goodeidae</taxon>
        <taxon>Ilyodon</taxon>
    </lineage>
</organism>
<keyword evidence="10" id="KW-0472">Membrane</keyword>
<dbReference type="Pfam" id="PF17085">
    <property type="entry name" value="UCMA"/>
    <property type="match status" value="1"/>
</dbReference>
<proteinExistence type="inferred from homology"/>
<feature type="transmembrane region" description="Helical" evidence="10">
    <location>
        <begin position="71"/>
        <end position="89"/>
    </location>
</feature>
<dbReference type="Proteomes" id="UP001482620">
    <property type="component" value="Unassembled WGS sequence"/>
</dbReference>
<evidence type="ECO:0000256" key="4">
    <source>
        <dbReference type="ARBA" id="ARBA00013765"/>
    </source>
</evidence>
<protein>
    <recommendedName>
        <fullName evidence="4">Unique cartilage matrix-associated protein</fullName>
    </recommendedName>
</protein>
<sequence>MLAIEIPAAFLPSMNLLFPSLFLLLLSPSLPGFPTFLLSIPLSTLSQGLIGVLFSPAEIWLFSLKMSWTRAFTLTLLSILLIIAFSSVVKSAVVRDESKPADAQGAARQVFMAESDASNFFKRRSRRSPKYYAELQVNGEQASHEMSTIGKYSCIPR</sequence>
<evidence type="ECO:0000256" key="8">
    <source>
        <dbReference type="ARBA" id="ARBA00022729"/>
    </source>
</evidence>
<reference evidence="11 12" key="1">
    <citation type="submission" date="2021-06" db="EMBL/GenBank/DDBJ databases">
        <authorList>
            <person name="Palmer J.M."/>
        </authorList>
    </citation>
    <scope>NUCLEOTIDE SEQUENCE [LARGE SCALE GENOMIC DNA]</scope>
    <source>
        <strain evidence="12">if_2019</strain>
        <tissue evidence="11">Muscle</tissue>
    </source>
</reference>
<comment type="subcellular location">
    <subcellularLocation>
        <location evidence="2">Secreted</location>
        <location evidence="2">Extracellular space</location>
        <location evidence="2">Extracellular matrix</location>
    </subcellularLocation>
</comment>
<comment type="similarity">
    <text evidence="3">Belongs to the UCMA family.</text>
</comment>
<dbReference type="EMBL" id="JAHRIQ010039769">
    <property type="protein sequence ID" value="MEQ2234435.1"/>
    <property type="molecule type" value="Genomic_DNA"/>
</dbReference>
<dbReference type="InterPro" id="IPR031386">
    <property type="entry name" value="UCMA"/>
</dbReference>
<evidence type="ECO:0000256" key="7">
    <source>
        <dbReference type="ARBA" id="ARBA00022641"/>
    </source>
</evidence>
<evidence type="ECO:0000256" key="5">
    <source>
        <dbReference type="ARBA" id="ARBA00022525"/>
    </source>
</evidence>
<keyword evidence="10" id="KW-0812">Transmembrane</keyword>
<keyword evidence="10" id="KW-1133">Transmembrane helix</keyword>
<keyword evidence="9" id="KW-0175">Coiled coil</keyword>
<evidence type="ECO:0000256" key="3">
    <source>
        <dbReference type="ARBA" id="ARBA00011000"/>
    </source>
</evidence>
<dbReference type="PANTHER" id="PTHR28647:SF2">
    <property type="entry name" value="UNIQUE CARTILAGE MATRIX-ASSOCIATED PROTEIN"/>
    <property type="match status" value="1"/>
</dbReference>
<evidence type="ECO:0000256" key="1">
    <source>
        <dbReference type="ARBA" id="ARBA00002111"/>
    </source>
</evidence>
<gene>
    <name evidence="11" type="ORF">ILYODFUR_031812</name>
</gene>
<evidence type="ECO:0000313" key="11">
    <source>
        <dbReference type="EMBL" id="MEQ2234435.1"/>
    </source>
</evidence>
<evidence type="ECO:0000256" key="10">
    <source>
        <dbReference type="SAM" id="Phobius"/>
    </source>
</evidence>
<keyword evidence="5" id="KW-0964">Secreted</keyword>
<keyword evidence="7" id="KW-0765">Sulfation</keyword>
<keyword evidence="8" id="KW-0732">Signal</keyword>
<evidence type="ECO:0000256" key="9">
    <source>
        <dbReference type="ARBA" id="ARBA00023054"/>
    </source>
</evidence>
<evidence type="ECO:0000256" key="6">
    <source>
        <dbReference type="ARBA" id="ARBA00022530"/>
    </source>
</evidence>
<keyword evidence="6" id="KW-0272">Extracellular matrix</keyword>
<evidence type="ECO:0000313" key="12">
    <source>
        <dbReference type="Proteomes" id="UP001482620"/>
    </source>
</evidence>
<keyword evidence="12" id="KW-1185">Reference proteome</keyword>
<name>A0ABV0TNF1_9TELE</name>
<comment type="caution">
    <text evidence="11">The sequence shown here is derived from an EMBL/GenBank/DDBJ whole genome shotgun (WGS) entry which is preliminary data.</text>
</comment>
<evidence type="ECO:0000256" key="2">
    <source>
        <dbReference type="ARBA" id="ARBA00004498"/>
    </source>
</evidence>
<comment type="function">
    <text evidence="1">May be involved in the negative control of osteogenic differentiation of osteochondrogenic precursor cells in peripheral zones of fetal cartilage and at the cartilage-bone interface.</text>
</comment>